<name>A0AC58RW67_TOBAC</name>
<dbReference type="Proteomes" id="UP000790787">
    <property type="component" value="Chromosome 8"/>
</dbReference>
<accession>A0AC58RW67</accession>
<dbReference type="RefSeq" id="XP_075076979.1">
    <property type="nucleotide sequence ID" value="XM_075220878.1"/>
</dbReference>
<evidence type="ECO:0000313" key="2">
    <source>
        <dbReference type="RefSeq" id="XP_075076979.1"/>
    </source>
</evidence>
<sequence>MVIEEQCDDEGVQPYIEQLMDGQNYSQAQTHDGQSNDFNNSADTEIQQNDDSGKTIDVQINSRNQFIGKEGRKLASFLGIVARTPELTPLQFVLVEGVEEQQSNTGY</sequence>
<proteinExistence type="predicted"/>
<reference evidence="1" key="1">
    <citation type="journal article" date="2014" name="Nat. Commun.">
        <title>The tobacco genome sequence and its comparison with those of tomato and potato.</title>
        <authorList>
            <person name="Sierro N."/>
            <person name="Battey J.N."/>
            <person name="Ouadi S."/>
            <person name="Bakaher N."/>
            <person name="Bovet L."/>
            <person name="Willig A."/>
            <person name="Goepfert S."/>
            <person name="Peitsch M.C."/>
            <person name="Ivanov N.V."/>
        </authorList>
    </citation>
    <scope>NUCLEOTIDE SEQUENCE [LARGE SCALE GENOMIC DNA]</scope>
</reference>
<evidence type="ECO:0000313" key="1">
    <source>
        <dbReference type="Proteomes" id="UP000790787"/>
    </source>
</evidence>
<organism evidence="1 2">
    <name type="scientific">Nicotiana tabacum</name>
    <name type="common">Common tobacco</name>
    <dbReference type="NCBI Taxonomy" id="4097"/>
    <lineage>
        <taxon>Eukaryota</taxon>
        <taxon>Viridiplantae</taxon>
        <taxon>Streptophyta</taxon>
        <taxon>Embryophyta</taxon>
        <taxon>Tracheophyta</taxon>
        <taxon>Spermatophyta</taxon>
        <taxon>Magnoliopsida</taxon>
        <taxon>eudicotyledons</taxon>
        <taxon>Gunneridae</taxon>
        <taxon>Pentapetalae</taxon>
        <taxon>asterids</taxon>
        <taxon>lamiids</taxon>
        <taxon>Solanales</taxon>
        <taxon>Solanaceae</taxon>
        <taxon>Nicotianoideae</taxon>
        <taxon>Nicotianeae</taxon>
        <taxon>Nicotiana</taxon>
    </lineage>
</organism>
<reference evidence="2" key="2">
    <citation type="submission" date="2025-08" db="UniProtKB">
        <authorList>
            <consortium name="RefSeq"/>
        </authorList>
    </citation>
    <scope>IDENTIFICATION</scope>
    <source>
        <tissue evidence="2">Leaf</tissue>
    </source>
</reference>
<protein>
    <submittedName>
        <fullName evidence="2">Uncharacterized protein LOC107818095</fullName>
    </submittedName>
</protein>
<gene>
    <name evidence="2" type="primary">LOC107818095</name>
</gene>
<keyword evidence="1" id="KW-1185">Reference proteome</keyword>